<dbReference type="RefSeq" id="WP_135052337.1">
    <property type="nucleotide sequence ID" value="NZ_CAKOCW010000001.1"/>
</dbReference>
<accession>A0A4Y9FQN4</accession>
<organism evidence="1 2">
    <name type="scientific">Streptococcus acidominimus</name>
    <dbReference type="NCBI Taxonomy" id="1326"/>
    <lineage>
        <taxon>Bacteria</taxon>
        <taxon>Bacillati</taxon>
        <taxon>Bacillota</taxon>
        <taxon>Bacilli</taxon>
        <taxon>Lactobacillales</taxon>
        <taxon>Streptococcaceae</taxon>
        <taxon>Streptococcus</taxon>
    </lineage>
</organism>
<sequence length="319" mass="37200">MTIKVYAVSKVVEERELNAKQIANIRKLFNFLMGEKRSHLSVKCILPSESQSEDSILFEFKNFNPKDNFNFRKFADKLLEAETNEDGKRNATIRTGFLFLEQIGSSIKLIKLESTNAIDPETFAIRKDLGLDNSYYKICIFKNDFNNVTIIDKSNTAAKFWYNKFLDLKLFRDSDSNTDTLIKFINKNLLFSDEVKNQENYEEVKDLSLEYIFESSSFDKTDLMNRLVQASLLGMNDESKIFSEKSLDLDSEFVISKKMIVRHFKKSLPISDITTIYTDNIIEMRDRQEVEYNIDTGKLELDVQERYRSQILQSLGIDE</sequence>
<comment type="caution">
    <text evidence="1">The sequence shown here is derived from an EMBL/GenBank/DDBJ whole genome shotgun (WGS) entry which is preliminary data.</text>
</comment>
<dbReference type="AlphaFoldDB" id="A0A4Y9FQN4"/>
<name>A0A4Y9FQN4_STRAI</name>
<reference evidence="1 2" key="1">
    <citation type="submission" date="2019-03" db="EMBL/GenBank/DDBJ databases">
        <title>Diversity of the mouse oral microbiome.</title>
        <authorList>
            <person name="Joseph S."/>
            <person name="Aduse-Opoku J."/>
            <person name="Curtis M."/>
            <person name="Wade W."/>
            <person name="Hashim A."/>
        </authorList>
    </citation>
    <scope>NUCLEOTIDE SEQUENCE [LARGE SCALE GENOMIC DNA]</scope>
    <source>
        <strain evidence="1 2">HT4</strain>
    </source>
</reference>
<gene>
    <name evidence="1" type="ORF">E4U01_02085</name>
</gene>
<evidence type="ECO:0000313" key="1">
    <source>
        <dbReference type="EMBL" id="TFU31545.1"/>
    </source>
</evidence>
<proteinExistence type="predicted"/>
<dbReference type="EMBL" id="SPQA01000004">
    <property type="protein sequence ID" value="TFU31545.1"/>
    <property type="molecule type" value="Genomic_DNA"/>
</dbReference>
<evidence type="ECO:0000313" key="2">
    <source>
        <dbReference type="Proteomes" id="UP000297747"/>
    </source>
</evidence>
<evidence type="ECO:0008006" key="3">
    <source>
        <dbReference type="Google" id="ProtNLM"/>
    </source>
</evidence>
<protein>
    <recommendedName>
        <fullName evidence="3">Nucleoid-associated protein</fullName>
    </recommendedName>
</protein>
<dbReference type="Proteomes" id="UP000297747">
    <property type="component" value="Unassembled WGS sequence"/>
</dbReference>